<keyword evidence="6" id="KW-0493">Microtubule</keyword>
<dbReference type="GO" id="GO:0007052">
    <property type="term" value="P:mitotic spindle organization"/>
    <property type="evidence" value="ECO:0007669"/>
    <property type="project" value="TreeGrafter"/>
</dbReference>
<dbReference type="PANTHER" id="PTHR47969">
    <property type="entry name" value="CHROMOSOME-ASSOCIATED KINESIN KIF4A-RELATED"/>
    <property type="match status" value="1"/>
</dbReference>
<keyword evidence="4" id="KW-0963">Cytoplasm</keyword>
<dbReference type="SUPFAM" id="SSF52540">
    <property type="entry name" value="P-loop containing nucleoside triphosphate hydrolases"/>
    <property type="match status" value="1"/>
</dbReference>
<dbReference type="InterPro" id="IPR001752">
    <property type="entry name" value="Kinesin_motor_dom"/>
</dbReference>
<dbReference type="InterPro" id="IPR027640">
    <property type="entry name" value="Kinesin-like_fam"/>
</dbReference>
<protein>
    <recommendedName>
        <fullName evidence="6">Kinesin-like protein</fullName>
    </recommendedName>
</protein>
<dbReference type="PANTHER" id="PTHR47969:SF9">
    <property type="entry name" value="KINESIN-LIKE PROTEIN"/>
    <property type="match status" value="1"/>
</dbReference>
<reference evidence="7" key="1">
    <citation type="submission" date="2015-05" db="UniProtKB">
        <authorList>
            <consortium name="EnsemblMetazoa"/>
        </authorList>
    </citation>
    <scope>IDENTIFICATION</scope>
</reference>
<dbReference type="Proteomes" id="UP000015103">
    <property type="component" value="Unassembled WGS sequence"/>
</dbReference>
<dbReference type="InterPro" id="IPR036961">
    <property type="entry name" value="Kinesin_motor_dom_sf"/>
</dbReference>
<dbReference type="PRINTS" id="PR00380">
    <property type="entry name" value="KINESINHEAVY"/>
</dbReference>
<keyword evidence="3 6" id="KW-0067">ATP-binding</keyword>
<comment type="similarity">
    <text evidence="5 6">Belongs to the TRAFAC class myosin-kinesin ATPase superfamily. Kinesin family.</text>
</comment>
<accession>T1IEW2</accession>
<dbReference type="HOGENOM" id="CLU_545514_0_0_1"/>
<evidence type="ECO:0000256" key="2">
    <source>
        <dbReference type="ARBA" id="ARBA00022741"/>
    </source>
</evidence>
<dbReference type="STRING" id="13249.T1IEW2"/>
<proteinExistence type="inferred from homology"/>
<dbReference type="EnsemblMetazoa" id="RPRC014831-RA">
    <property type="protein sequence ID" value="RPRC014831-PA"/>
    <property type="gene ID" value="RPRC014831"/>
</dbReference>
<evidence type="ECO:0000313" key="8">
    <source>
        <dbReference type="Proteomes" id="UP000015103"/>
    </source>
</evidence>
<dbReference type="GO" id="GO:0007018">
    <property type="term" value="P:microtubule-based movement"/>
    <property type="evidence" value="ECO:0007669"/>
    <property type="project" value="InterPro"/>
</dbReference>
<dbReference type="PROSITE" id="PS00411">
    <property type="entry name" value="KINESIN_MOTOR_1"/>
    <property type="match status" value="1"/>
</dbReference>
<keyword evidence="4" id="KW-0206">Cytoskeleton</keyword>
<evidence type="ECO:0000256" key="6">
    <source>
        <dbReference type="RuleBase" id="RU000394"/>
    </source>
</evidence>
<dbReference type="GO" id="GO:0051231">
    <property type="term" value="P:spindle elongation"/>
    <property type="evidence" value="ECO:0007669"/>
    <property type="project" value="TreeGrafter"/>
</dbReference>
<dbReference type="eggNOG" id="KOG4280">
    <property type="taxonomic scope" value="Eukaryota"/>
</dbReference>
<dbReference type="Gene3D" id="3.40.850.10">
    <property type="entry name" value="Kinesin motor domain"/>
    <property type="match status" value="2"/>
</dbReference>
<dbReference type="Pfam" id="PF00225">
    <property type="entry name" value="Kinesin"/>
    <property type="match status" value="2"/>
</dbReference>
<dbReference type="GO" id="GO:0003777">
    <property type="term" value="F:microtubule motor activity"/>
    <property type="evidence" value="ECO:0007669"/>
    <property type="project" value="InterPro"/>
</dbReference>
<keyword evidence="2 6" id="KW-0547">Nucleotide-binding</keyword>
<dbReference type="EMBL" id="ACPB03015825">
    <property type="status" value="NOT_ANNOTATED_CDS"/>
    <property type="molecule type" value="Genomic_DNA"/>
</dbReference>
<evidence type="ECO:0000256" key="1">
    <source>
        <dbReference type="ARBA" id="ARBA00004245"/>
    </source>
</evidence>
<dbReference type="GO" id="GO:0008017">
    <property type="term" value="F:microtubule binding"/>
    <property type="evidence" value="ECO:0007669"/>
    <property type="project" value="InterPro"/>
</dbReference>
<evidence type="ECO:0000256" key="3">
    <source>
        <dbReference type="ARBA" id="ARBA00022840"/>
    </source>
</evidence>
<dbReference type="PROSITE" id="PS50067">
    <property type="entry name" value="KINESIN_MOTOR_2"/>
    <property type="match status" value="1"/>
</dbReference>
<name>T1IEW2_RHOPR</name>
<comment type="caution">
    <text evidence="5">Lacks conserved residue(s) required for the propagation of feature annotation.</text>
</comment>
<dbReference type="GO" id="GO:0005875">
    <property type="term" value="C:microtubule associated complex"/>
    <property type="evidence" value="ECO:0007669"/>
    <property type="project" value="TreeGrafter"/>
</dbReference>
<organism evidence="7 8">
    <name type="scientific">Rhodnius prolixus</name>
    <name type="common">Triatomid bug</name>
    <dbReference type="NCBI Taxonomy" id="13249"/>
    <lineage>
        <taxon>Eukaryota</taxon>
        <taxon>Metazoa</taxon>
        <taxon>Ecdysozoa</taxon>
        <taxon>Arthropoda</taxon>
        <taxon>Hexapoda</taxon>
        <taxon>Insecta</taxon>
        <taxon>Pterygota</taxon>
        <taxon>Neoptera</taxon>
        <taxon>Paraneoptera</taxon>
        <taxon>Hemiptera</taxon>
        <taxon>Heteroptera</taxon>
        <taxon>Panheteroptera</taxon>
        <taxon>Cimicomorpha</taxon>
        <taxon>Reduviidae</taxon>
        <taxon>Triatominae</taxon>
        <taxon>Rhodnius</taxon>
    </lineage>
</organism>
<dbReference type="InParanoid" id="T1IEW2"/>
<comment type="subcellular location">
    <subcellularLocation>
        <location evidence="1">Cytoplasm</location>
        <location evidence="1">Cytoskeleton</location>
    </subcellularLocation>
</comment>
<evidence type="ECO:0000256" key="4">
    <source>
        <dbReference type="ARBA" id="ARBA00023212"/>
    </source>
</evidence>
<dbReference type="GO" id="GO:0005874">
    <property type="term" value="C:microtubule"/>
    <property type="evidence" value="ECO:0007669"/>
    <property type="project" value="UniProtKB-KW"/>
</dbReference>
<keyword evidence="6" id="KW-0505">Motor protein</keyword>
<dbReference type="SMART" id="SM00129">
    <property type="entry name" value="KISc"/>
    <property type="match status" value="1"/>
</dbReference>
<dbReference type="OMA" id="TMIGSHE"/>
<dbReference type="AlphaFoldDB" id="T1IEW2"/>
<dbReference type="GO" id="GO:0005524">
    <property type="term" value="F:ATP binding"/>
    <property type="evidence" value="ECO:0007669"/>
    <property type="project" value="UniProtKB-KW"/>
</dbReference>
<dbReference type="InterPro" id="IPR019821">
    <property type="entry name" value="Kinesin_motor_CS"/>
</dbReference>
<evidence type="ECO:0000313" key="7">
    <source>
        <dbReference type="EnsemblMetazoa" id="RPRC014831-PA"/>
    </source>
</evidence>
<keyword evidence="8" id="KW-1185">Reference proteome</keyword>
<dbReference type="VEuPathDB" id="VectorBase:RPRC014831"/>
<dbReference type="InterPro" id="IPR027417">
    <property type="entry name" value="P-loop_NTPase"/>
</dbReference>
<evidence type="ECO:0000256" key="5">
    <source>
        <dbReference type="PROSITE-ProRule" id="PRU00283"/>
    </source>
</evidence>
<sequence>MLKSAIKVYARIKPIIDSNAVKHSYKIQHGSGKNDKEYLVINSTPDDVPSKYFAFKFNKVFTEQTSQSEFYERVGKPVVERLLIGYNGAIFAFGQNPKRVCTLYISALEIYNELCYDLTNLVETNDQEDEVSKVYIMEDADGTIRTMNLGKHKVLNMDDVMKYLRISMNNRVVADTTVNQLSSRSHFIFTLYFIQEIKSEGIFMESKLHLVDLAGSERSKKKEGPVLLLNEAKYINLSLHYLQQVIVALKDSNRHHIPYRNSMLTSLLRDSLGGNCCTVMVFTISLERKNFNETITTCKFAQRVSLIENEPRVIVEYDANQQLSLLKEKAVRLSSLTLNKKEDIVVEKKKSVCEKAAQCNISLVSNEGGRYLTTNSEYVNQTVHHINRGIIQELLSTLLKEIPSLRLIQESTNKRQDFSQTFTTILGLELPTNNYFSGELYTKEQRLAYRDFIKLASTNEALMRHLELNILYYKQLEHEWRLWNHERILIEKISKYPKYR</sequence>